<keyword evidence="8" id="KW-1185">Reference proteome</keyword>
<keyword evidence="6" id="KW-1133">Transmembrane helix</keyword>
<dbReference type="PANTHER" id="PTHR14503:SF4">
    <property type="entry name" value="LARGE RIBOSOMAL SUBUNIT PROTEIN BL34M"/>
    <property type="match status" value="1"/>
</dbReference>
<dbReference type="AlphaFoldDB" id="H3AKC2"/>
<keyword evidence="6" id="KW-0472">Membrane</keyword>
<dbReference type="Bgee" id="ENSLACG00000008896">
    <property type="expression patterns" value="Expressed in muscle tissue and 6 other cell types or tissues"/>
</dbReference>
<name>H3AKC2_LATCH</name>
<reference evidence="7" key="2">
    <citation type="submission" date="2025-08" db="UniProtKB">
        <authorList>
            <consortium name="Ensembl"/>
        </authorList>
    </citation>
    <scope>IDENTIFICATION</scope>
</reference>
<evidence type="ECO:0000313" key="8">
    <source>
        <dbReference type="Proteomes" id="UP000008672"/>
    </source>
</evidence>
<evidence type="ECO:0000256" key="2">
    <source>
        <dbReference type="ARBA" id="ARBA00022980"/>
    </source>
</evidence>
<feature type="transmembrane region" description="Helical" evidence="6">
    <location>
        <begin position="30"/>
        <end position="58"/>
    </location>
</feature>
<evidence type="ECO:0000256" key="3">
    <source>
        <dbReference type="ARBA" id="ARBA00023274"/>
    </source>
</evidence>
<keyword evidence="3" id="KW-0687">Ribonucleoprotein</keyword>
<dbReference type="GO" id="GO:0006412">
    <property type="term" value="P:translation"/>
    <property type="evidence" value="ECO:0007669"/>
    <property type="project" value="InterPro"/>
</dbReference>
<evidence type="ECO:0000313" key="7">
    <source>
        <dbReference type="Ensembl" id="ENSLACP00000010093.1"/>
    </source>
</evidence>
<proteinExistence type="inferred from homology"/>
<dbReference type="InterPro" id="IPR000271">
    <property type="entry name" value="Ribosomal_bL34"/>
</dbReference>
<dbReference type="GO" id="GO:0005762">
    <property type="term" value="C:mitochondrial large ribosomal subunit"/>
    <property type="evidence" value="ECO:0007669"/>
    <property type="project" value="TreeGrafter"/>
</dbReference>
<dbReference type="Ensembl" id="ENSLACT00000010170.1">
    <property type="protein sequence ID" value="ENSLACP00000010093.1"/>
    <property type="gene ID" value="ENSLACG00000008896.1"/>
</dbReference>
<accession>H3AKC2</accession>
<evidence type="ECO:0000256" key="1">
    <source>
        <dbReference type="ARBA" id="ARBA00010111"/>
    </source>
</evidence>
<dbReference type="PANTHER" id="PTHR14503">
    <property type="entry name" value="MITOCHONDRIAL RIBOSOMAL PROTEIN 34 FAMILY MEMBER"/>
    <property type="match status" value="1"/>
</dbReference>
<dbReference type="GO" id="GO:0003735">
    <property type="term" value="F:structural constituent of ribosome"/>
    <property type="evidence" value="ECO:0007669"/>
    <property type="project" value="InterPro"/>
</dbReference>
<dbReference type="Pfam" id="PF00468">
    <property type="entry name" value="Ribosomal_L34"/>
    <property type="match status" value="1"/>
</dbReference>
<evidence type="ECO:0000256" key="6">
    <source>
        <dbReference type="SAM" id="Phobius"/>
    </source>
</evidence>
<evidence type="ECO:0000256" key="4">
    <source>
        <dbReference type="ARBA" id="ARBA00035274"/>
    </source>
</evidence>
<dbReference type="NCBIfam" id="TIGR01030">
    <property type="entry name" value="rpmH_bact"/>
    <property type="match status" value="1"/>
</dbReference>
<gene>
    <name evidence="7" type="primary">MRPL34</name>
</gene>
<reference evidence="7" key="3">
    <citation type="submission" date="2025-09" db="UniProtKB">
        <authorList>
            <consortium name="Ensembl"/>
        </authorList>
    </citation>
    <scope>IDENTIFICATION</scope>
</reference>
<sequence>ILYQTLCSSGGPGASPAYVRMPGKVLERSLGAVFGVCCNAFVFVTLLHLLPAIQLLPWNQQQIRTRKRGTEYQPKNIKRKRTHGWMKRLSTRGGIEVILRRMLKGRKSLSH</sequence>
<dbReference type="GeneTree" id="ENSGT00390000012240"/>
<keyword evidence="2" id="KW-0689">Ribosomal protein</keyword>
<reference evidence="8" key="1">
    <citation type="submission" date="2011-08" db="EMBL/GenBank/DDBJ databases">
        <title>The draft genome of Latimeria chalumnae.</title>
        <authorList>
            <person name="Di Palma F."/>
            <person name="Alfoldi J."/>
            <person name="Johnson J."/>
            <person name="Berlin A."/>
            <person name="Gnerre S."/>
            <person name="Jaffe D."/>
            <person name="MacCallum I."/>
            <person name="Young S."/>
            <person name="Walker B.J."/>
            <person name="Lander E."/>
            <person name="Lindblad-Toh K."/>
        </authorList>
    </citation>
    <scope>NUCLEOTIDE SEQUENCE [LARGE SCALE GENOMIC DNA]</scope>
    <source>
        <strain evidence="8">Wild caught</strain>
    </source>
</reference>
<keyword evidence="6" id="KW-0812">Transmembrane</keyword>
<dbReference type="EMBL" id="AFYH01122491">
    <property type="status" value="NOT_ANNOTATED_CDS"/>
    <property type="molecule type" value="Genomic_DNA"/>
</dbReference>
<dbReference type="HOGENOM" id="CLU_129938_0_2_1"/>
<dbReference type="FunFam" id="1.10.287.3980:FF:000001">
    <property type="entry name" value="Mitochondrial ribosomal protein L34"/>
    <property type="match status" value="1"/>
</dbReference>
<dbReference type="Proteomes" id="UP000008672">
    <property type="component" value="Unassembled WGS sequence"/>
</dbReference>
<organism evidence="7 8">
    <name type="scientific">Latimeria chalumnae</name>
    <name type="common">Coelacanth</name>
    <dbReference type="NCBI Taxonomy" id="7897"/>
    <lineage>
        <taxon>Eukaryota</taxon>
        <taxon>Metazoa</taxon>
        <taxon>Chordata</taxon>
        <taxon>Craniata</taxon>
        <taxon>Vertebrata</taxon>
        <taxon>Euteleostomi</taxon>
        <taxon>Coelacanthiformes</taxon>
        <taxon>Coelacanthidae</taxon>
        <taxon>Latimeria</taxon>
    </lineage>
</organism>
<evidence type="ECO:0000256" key="5">
    <source>
        <dbReference type="ARBA" id="ARBA00035434"/>
    </source>
</evidence>
<comment type="similarity">
    <text evidence="1">Belongs to the bacterial ribosomal protein bL34 family.</text>
</comment>
<dbReference type="Gene3D" id="1.10.287.3980">
    <property type="match status" value="1"/>
</dbReference>
<protein>
    <recommendedName>
        <fullName evidence="4">Large ribosomal subunit protein bL34m</fullName>
    </recommendedName>
    <alternativeName>
        <fullName evidence="5">39S ribosomal protein L34, mitochondrial</fullName>
    </alternativeName>
</protein>